<comment type="similarity">
    <text evidence="2 11 12">Belongs to the chorismate synthase family.</text>
</comment>
<dbReference type="Pfam" id="PF01264">
    <property type="entry name" value="Chorismate_synt"/>
    <property type="match status" value="1"/>
</dbReference>
<dbReference type="GO" id="GO:0004107">
    <property type="term" value="F:chorismate synthase activity"/>
    <property type="evidence" value="ECO:0007669"/>
    <property type="project" value="UniProtKB-UniRule"/>
</dbReference>
<dbReference type="AlphaFoldDB" id="A0A8J7RL43"/>
<keyword evidence="4 11" id="KW-0028">Amino-acid biosynthesis</keyword>
<keyword evidence="8 11" id="KW-0521">NADP</keyword>
<dbReference type="PANTHER" id="PTHR21085:SF0">
    <property type="entry name" value="CHORISMATE SYNTHASE"/>
    <property type="match status" value="1"/>
</dbReference>
<comment type="catalytic activity">
    <reaction evidence="11 12">
        <text>5-O-(1-carboxyvinyl)-3-phosphoshikimate = chorismate + phosphate</text>
        <dbReference type="Rhea" id="RHEA:21020"/>
        <dbReference type="ChEBI" id="CHEBI:29748"/>
        <dbReference type="ChEBI" id="CHEBI:43474"/>
        <dbReference type="ChEBI" id="CHEBI:57701"/>
        <dbReference type="EC" id="4.2.3.5"/>
    </reaction>
</comment>
<evidence type="ECO:0000313" key="14">
    <source>
        <dbReference type="Proteomes" id="UP000673975"/>
    </source>
</evidence>
<feature type="binding site" evidence="11">
    <location>
        <position position="347"/>
    </location>
    <ligand>
        <name>FMN</name>
        <dbReference type="ChEBI" id="CHEBI:58210"/>
    </ligand>
</feature>
<name>A0A8J7RL43_9BACT</name>
<evidence type="ECO:0000256" key="3">
    <source>
        <dbReference type="ARBA" id="ARBA00013036"/>
    </source>
</evidence>
<dbReference type="InterPro" id="IPR035904">
    <property type="entry name" value="Chorismate_synth_AroC_sf"/>
</dbReference>
<dbReference type="NCBIfam" id="NF003793">
    <property type="entry name" value="PRK05382.1"/>
    <property type="match status" value="1"/>
</dbReference>
<dbReference type="EC" id="4.2.3.5" evidence="3 11"/>
<gene>
    <name evidence="11 13" type="primary">aroC</name>
    <name evidence="13" type="ORF">NATSA_09130</name>
</gene>
<organism evidence="13 14">
    <name type="scientific">Natronogracilivirga saccharolytica</name>
    <dbReference type="NCBI Taxonomy" id="2812953"/>
    <lineage>
        <taxon>Bacteria</taxon>
        <taxon>Pseudomonadati</taxon>
        <taxon>Balneolota</taxon>
        <taxon>Balneolia</taxon>
        <taxon>Balneolales</taxon>
        <taxon>Cyclonatronaceae</taxon>
        <taxon>Natronogracilivirga</taxon>
    </lineage>
</organism>
<keyword evidence="10 11" id="KW-0456">Lyase</keyword>
<comment type="pathway">
    <text evidence="1 11 12">Metabolic intermediate biosynthesis; chorismate biosynthesis; chorismate from D-erythrose 4-phosphate and phosphoenolpyruvate: step 7/7.</text>
</comment>
<dbReference type="EMBL" id="JAFIDN010000006">
    <property type="protein sequence ID" value="MBP3192825.1"/>
    <property type="molecule type" value="Genomic_DNA"/>
</dbReference>
<keyword evidence="5 11" id="KW-0285">Flavoprotein</keyword>
<evidence type="ECO:0000256" key="9">
    <source>
        <dbReference type="ARBA" id="ARBA00023141"/>
    </source>
</evidence>
<dbReference type="SUPFAM" id="SSF103263">
    <property type="entry name" value="Chorismate synthase, AroC"/>
    <property type="match status" value="1"/>
</dbReference>
<dbReference type="PROSITE" id="PS00787">
    <property type="entry name" value="CHORISMATE_SYNTHASE_1"/>
    <property type="match status" value="1"/>
</dbReference>
<protein>
    <recommendedName>
        <fullName evidence="3 11">Chorismate synthase</fullName>
        <shortName evidence="11">CS</shortName>
        <ecNumber evidence="3 11">4.2.3.5</ecNumber>
    </recommendedName>
    <alternativeName>
        <fullName evidence="11">5-enolpyruvylshikimate-3-phosphate phospholyase</fullName>
    </alternativeName>
</protein>
<dbReference type="NCBIfam" id="TIGR00033">
    <property type="entry name" value="aroC"/>
    <property type="match status" value="1"/>
</dbReference>
<feature type="binding site" evidence="11">
    <location>
        <begin position="131"/>
        <end position="133"/>
    </location>
    <ligand>
        <name>FMN</name>
        <dbReference type="ChEBI" id="CHEBI:58210"/>
    </ligand>
</feature>
<comment type="function">
    <text evidence="11">Catalyzes the anti-1,4-elimination of the C-3 phosphate and the C-6 proR hydrogen from 5-enolpyruvylshikimate-3-phosphate (EPSP) to yield chorismate, which is the branch point compound that serves as the starting substrate for the three terminal pathways of aromatic amino acid biosynthesis. This reaction introduces a second double bond into the aromatic ring system.</text>
</comment>
<feature type="binding site" evidence="11">
    <location>
        <position position="39"/>
    </location>
    <ligand>
        <name>NADP(+)</name>
        <dbReference type="ChEBI" id="CHEBI:58349"/>
    </ligand>
</feature>
<dbReference type="CDD" id="cd07304">
    <property type="entry name" value="Chorismate_synthase"/>
    <property type="match status" value="1"/>
</dbReference>
<evidence type="ECO:0000256" key="10">
    <source>
        <dbReference type="ARBA" id="ARBA00023239"/>
    </source>
</evidence>
<evidence type="ECO:0000256" key="7">
    <source>
        <dbReference type="ARBA" id="ARBA00022827"/>
    </source>
</evidence>
<dbReference type="Proteomes" id="UP000673975">
    <property type="component" value="Unassembled WGS sequence"/>
</dbReference>
<comment type="cofactor">
    <cofactor evidence="11 12">
        <name>FMNH2</name>
        <dbReference type="ChEBI" id="CHEBI:57618"/>
    </cofactor>
    <text evidence="11 12">Reduced FMN (FMNH(2)).</text>
</comment>
<proteinExistence type="inferred from homology"/>
<feature type="binding site" evidence="11">
    <location>
        <position position="306"/>
    </location>
    <ligand>
        <name>FMN</name>
        <dbReference type="ChEBI" id="CHEBI:58210"/>
    </ligand>
</feature>
<dbReference type="GO" id="GO:0008652">
    <property type="term" value="P:amino acid biosynthetic process"/>
    <property type="evidence" value="ECO:0007669"/>
    <property type="project" value="UniProtKB-KW"/>
</dbReference>
<keyword evidence="9 11" id="KW-0057">Aromatic amino acid biosynthesis</keyword>
<comment type="caution">
    <text evidence="13">The sequence shown here is derived from an EMBL/GenBank/DDBJ whole genome shotgun (WGS) entry which is preliminary data.</text>
</comment>
<evidence type="ECO:0000256" key="5">
    <source>
        <dbReference type="ARBA" id="ARBA00022630"/>
    </source>
</evidence>
<dbReference type="PROSITE" id="PS00789">
    <property type="entry name" value="CHORISMATE_SYNTHASE_3"/>
    <property type="match status" value="1"/>
</dbReference>
<dbReference type="GO" id="GO:0010181">
    <property type="term" value="F:FMN binding"/>
    <property type="evidence" value="ECO:0007669"/>
    <property type="project" value="TreeGrafter"/>
</dbReference>
<feature type="binding site" evidence="11">
    <location>
        <begin position="321"/>
        <end position="325"/>
    </location>
    <ligand>
        <name>FMN</name>
        <dbReference type="ChEBI" id="CHEBI:58210"/>
    </ligand>
</feature>
<dbReference type="HAMAP" id="MF_00300">
    <property type="entry name" value="Chorismate_synth"/>
    <property type="match status" value="1"/>
</dbReference>
<evidence type="ECO:0000256" key="4">
    <source>
        <dbReference type="ARBA" id="ARBA00022605"/>
    </source>
</evidence>
<dbReference type="InterPro" id="IPR000453">
    <property type="entry name" value="Chorismate_synth"/>
</dbReference>
<comment type="subunit">
    <text evidence="11">Homotetramer.</text>
</comment>
<accession>A0A8J7RL43</accession>
<dbReference type="FunFam" id="3.60.150.10:FF:000002">
    <property type="entry name" value="Chorismate synthase"/>
    <property type="match status" value="1"/>
</dbReference>
<evidence type="ECO:0000256" key="12">
    <source>
        <dbReference type="RuleBase" id="RU000605"/>
    </source>
</evidence>
<evidence type="ECO:0000256" key="1">
    <source>
        <dbReference type="ARBA" id="ARBA00005044"/>
    </source>
</evidence>
<feature type="binding site" evidence="11">
    <location>
        <begin position="262"/>
        <end position="263"/>
    </location>
    <ligand>
        <name>FMN</name>
        <dbReference type="ChEBI" id="CHEBI:58210"/>
    </ligand>
</feature>
<keyword evidence="6 11" id="KW-0288">FMN</keyword>
<dbReference type="GO" id="GO:0009423">
    <property type="term" value="P:chorismate biosynthetic process"/>
    <property type="evidence" value="ECO:0007669"/>
    <property type="project" value="UniProtKB-UniRule"/>
</dbReference>
<dbReference type="PIRSF" id="PIRSF001456">
    <property type="entry name" value="Chorismate_synth"/>
    <property type="match status" value="1"/>
</dbReference>
<evidence type="ECO:0000256" key="11">
    <source>
        <dbReference type="HAMAP-Rule" id="MF_00300"/>
    </source>
</evidence>
<dbReference type="Gene3D" id="3.60.150.10">
    <property type="entry name" value="Chorismate synthase AroC"/>
    <property type="match status" value="1"/>
</dbReference>
<evidence type="ECO:0000256" key="2">
    <source>
        <dbReference type="ARBA" id="ARBA00008014"/>
    </source>
</evidence>
<evidence type="ECO:0000313" key="13">
    <source>
        <dbReference type="EMBL" id="MBP3192825.1"/>
    </source>
</evidence>
<dbReference type="PANTHER" id="PTHR21085">
    <property type="entry name" value="CHORISMATE SYNTHASE"/>
    <property type="match status" value="1"/>
</dbReference>
<feature type="binding site" evidence="11">
    <location>
        <position position="45"/>
    </location>
    <ligand>
        <name>NADP(+)</name>
        <dbReference type="ChEBI" id="CHEBI:58349"/>
    </ligand>
</feature>
<evidence type="ECO:0000256" key="6">
    <source>
        <dbReference type="ARBA" id="ARBA00022643"/>
    </source>
</evidence>
<dbReference type="UniPathway" id="UPA00053">
    <property type="reaction ID" value="UER00090"/>
</dbReference>
<reference evidence="13" key="1">
    <citation type="submission" date="2021-02" db="EMBL/GenBank/DDBJ databases">
        <title>Natronogracilivirga saccharolytica gen. nov. sp. nov. a new anaerobic, haloalkiliphilic carbohydrate-fermenting bacterium from soda lake and proposing of Cyclonatronumiaceae fam. nov. in the phylum Balneolaeota.</title>
        <authorList>
            <person name="Zhilina T.N."/>
            <person name="Sorokin D.Y."/>
            <person name="Zavarzina D.G."/>
            <person name="Toshchakov S.V."/>
            <person name="Kublanov I.V."/>
        </authorList>
    </citation>
    <scope>NUCLEOTIDE SEQUENCE</scope>
    <source>
        <strain evidence="13">Z-1702</strain>
    </source>
</reference>
<dbReference type="InterPro" id="IPR020541">
    <property type="entry name" value="Chorismate_synthase_CS"/>
</dbReference>
<dbReference type="GO" id="GO:0009073">
    <property type="term" value="P:aromatic amino acid family biosynthetic process"/>
    <property type="evidence" value="ECO:0007669"/>
    <property type="project" value="UniProtKB-KW"/>
</dbReference>
<evidence type="ECO:0000256" key="8">
    <source>
        <dbReference type="ARBA" id="ARBA00022857"/>
    </source>
</evidence>
<dbReference type="GO" id="GO:0005829">
    <property type="term" value="C:cytosol"/>
    <property type="evidence" value="ECO:0007669"/>
    <property type="project" value="TreeGrafter"/>
</dbReference>
<sequence length="392" mass="42818">MRYLTAGESHGPELTGIIDGLPAGLPLSEDAISRQLFRRQQGYGRGGRMAFEQDKAQIVSGVRFGKTMGHPVALKMINRAYHKDKDNWPVVMSSVPVKDQIEKITLPRPGHADLVGVQKFRFDDIRPVIERSSARETAMRVACCAAARELLGFFGIQIGGHIIQIGESGYASWEAVRDTADPVISEGGNALSETADKSEVRCIDSGISEQMVAEIKKRRKDGSSLGGIYEIVVTGLPAGIGTYTQWDRKLEGLLSQAVMSTQAMKGVEVGIGFEAGKRHGRNVHDEITWEDDQYGRRTNRAGGLEGGITTGQPLIIRGVMKPIPTMLKPLQTVDIVSKESRETRYERSDVCALPRALVVVENVIAPVLANAFLEKYGGDSVGEISERYPARN</sequence>
<keyword evidence="7 11" id="KW-0274">FAD</keyword>
<keyword evidence="14" id="KW-1185">Reference proteome</keyword>